<dbReference type="EMBL" id="AP023091">
    <property type="protein sequence ID" value="BCE24128.1"/>
    <property type="molecule type" value="Genomic_DNA"/>
</dbReference>
<evidence type="ECO:0000256" key="1">
    <source>
        <dbReference type="SAM" id="MobiDB-lite"/>
    </source>
</evidence>
<feature type="region of interest" description="Disordered" evidence="1">
    <location>
        <begin position="28"/>
        <end position="144"/>
    </location>
</feature>
<dbReference type="RefSeq" id="WP_271552112.1">
    <property type="nucleotide sequence ID" value="NZ_CP124748.1"/>
</dbReference>
<accession>A0A809XDF0</accession>
<sequence length="144" mass="14731">MIANRLMILGAVLAFSANSVYAGPCTTVSRDAGSGNVPGYTGQTTGSTATDSRQQPPTSSMSKGSENTATSSEDAQRQMQSQPTAAEQSKATHPAPSAQSPDRTAGTVEQTRPAPTEQSKKATAGTAEPAPSQKKVTAADQDCE</sequence>
<dbReference type="AlphaFoldDB" id="A0A809XDF0"/>
<evidence type="ECO:0000313" key="3">
    <source>
        <dbReference type="EMBL" id="BCE24128.1"/>
    </source>
</evidence>
<reference evidence="4" key="3">
    <citation type="submission" date="2020-05" db="EMBL/GenBank/DDBJ databases">
        <title>Complete genome sequence of Bradyrhizobium diazoefficiens XF4 isolated from soybean nodule.</title>
        <authorList>
            <person name="Noda R."/>
            <person name="Kakizaki K."/>
            <person name="Minamisawa K."/>
        </authorList>
    </citation>
    <scope>NUCLEOTIDE SEQUENCE</scope>
    <source>
        <strain evidence="4">XF4</strain>
    </source>
</reference>
<dbReference type="EMBL" id="AP023099">
    <property type="protein sequence ID" value="BCE93890.1"/>
    <property type="molecule type" value="Genomic_DNA"/>
</dbReference>
<dbReference type="EMBL" id="AP023094">
    <property type="protein sequence ID" value="BCE50384.1"/>
    <property type="molecule type" value="Genomic_DNA"/>
</dbReference>
<evidence type="ECO:0000313" key="4">
    <source>
        <dbReference type="EMBL" id="BCE50384.1"/>
    </source>
</evidence>
<reference evidence="5" key="2">
    <citation type="submission" date="2020-05" db="EMBL/GenBank/DDBJ databases">
        <title>Complete genome sequence of Bradyrhizobium diazoefficiens XF10 isolated from soybean nodule.</title>
        <authorList>
            <person name="Noda R."/>
            <person name="Kakizaki K."/>
            <person name="Minamisawa K."/>
        </authorList>
    </citation>
    <scope>NUCLEOTIDE SEQUENCE</scope>
    <source>
        <strain evidence="5">XF10</strain>
    </source>
</reference>
<feature type="signal peptide" evidence="2">
    <location>
        <begin position="1"/>
        <end position="22"/>
    </location>
</feature>
<feature type="chain" id="PRO_5036220449" evidence="2">
    <location>
        <begin position="23"/>
        <end position="144"/>
    </location>
</feature>
<name>A0A809XDF0_9BRAD</name>
<keyword evidence="2" id="KW-0732">Signal</keyword>
<evidence type="ECO:0000313" key="5">
    <source>
        <dbReference type="EMBL" id="BCE93890.1"/>
    </source>
</evidence>
<reference evidence="3" key="1">
    <citation type="submission" date="2020-05" db="EMBL/GenBank/DDBJ databases">
        <title>Complete genome sequence of Bradyrhizobium diazoefficiens XF1 isolated from soybean nodule.</title>
        <authorList>
            <person name="Noda R."/>
            <person name="Kakizaki K."/>
            <person name="Minamisawa K."/>
        </authorList>
    </citation>
    <scope>NUCLEOTIDE SEQUENCE</scope>
    <source>
        <strain evidence="3">XF1</strain>
    </source>
</reference>
<proteinExistence type="predicted"/>
<organism evidence="3">
    <name type="scientific">Bradyrhizobium diazoefficiens</name>
    <dbReference type="NCBI Taxonomy" id="1355477"/>
    <lineage>
        <taxon>Bacteria</taxon>
        <taxon>Pseudomonadati</taxon>
        <taxon>Pseudomonadota</taxon>
        <taxon>Alphaproteobacteria</taxon>
        <taxon>Hyphomicrobiales</taxon>
        <taxon>Nitrobacteraceae</taxon>
        <taxon>Bradyrhizobium</taxon>
    </lineage>
</organism>
<feature type="compositionally biased region" description="Polar residues" evidence="1">
    <location>
        <begin position="41"/>
        <end position="110"/>
    </location>
</feature>
<evidence type="ECO:0000256" key="2">
    <source>
        <dbReference type="SAM" id="SignalP"/>
    </source>
</evidence>
<gene>
    <name evidence="5" type="ORF">XF10B_66880</name>
    <name evidence="3" type="ORF">XF1B_68090</name>
    <name evidence="4" type="ORF">XF4B_67330</name>
</gene>
<protein>
    <submittedName>
        <fullName evidence="3">Uncharacterized protein</fullName>
    </submittedName>
</protein>